<name>K2FBA7_9BACT</name>
<reference evidence="1" key="1">
    <citation type="journal article" date="2012" name="Science">
        <title>Fermentation, hydrogen, and sulfur metabolism in multiple uncultivated bacterial phyla.</title>
        <authorList>
            <person name="Wrighton K.C."/>
            <person name="Thomas B.C."/>
            <person name="Sharon I."/>
            <person name="Miller C.S."/>
            <person name="Castelle C.J."/>
            <person name="VerBerkmoes N.C."/>
            <person name="Wilkins M.J."/>
            <person name="Hettich R.L."/>
            <person name="Lipton M.S."/>
            <person name="Williams K.H."/>
            <person name="Long P.E."/>
            <person name="Banfield J.F."/>
        </authorList>
    </citation>
    <scope>NUCLEOTIDE SEQUENCE [LARGE SCALE GENOMIC DNA]</scope>
</reference>
<evidence type="ECO:0000313" key="1">
    <source>
        <dbReference type="EMBL" id="EKE28411.1"/>
    </source>
</evidence>
<gene>
    <name evidence="1" type="ORF">ACD_3C00062G0006</name>
</gene>
<dbReference type="EMBL" id="AMFJ01000336">
    <property type="protein sequence ID" value="EKE28411.1"/>
    <property type="molecule type" value="Genomic_DNA"/>
</dbReference>
<protein>
    <submittedName>
        <fullName evidence="1">Uncharacterized protein</fullName>
    </submittedName>
</protein>
<organism evidence="1">
    <name type="scientific">uncultured bacterium</name>
    <name type="common">gcode 4</name>
    <dbReference type="NCBI Taxonomy" id="1234023"/>
    <lineage>
        <taxon>Bacteria</taxon>
        <taxon>environmental samples</taxon>
    </lineage>
</organism>
<sequence length="286" mass="34555">MSTNSINSGTWLPDIHKENSESAENNNFYKQLLSCWKLLSTNAKDIFGEDFNEDNICSFIRREDWCKDFLIIDNWMVYLLPFTQTNEKDRINKHLEMQGVLEQYRTNSAGKKYISANQLYEYLIGNIINDYWRLEMKSIYKDEKKVYEFIWNNKSKTLANYKKIWELSGIKNDYPFDRSISMCVNWIEYTSQFHPNQKFYYDTVVDFAWEPITDTKNIWKYCSNSWVMTFVNTNWEIHIVKYSRENEKVLLDCWYKEQSMHVPFSSWTEDFFGFNTFNRISNPEAF</sequence>
<comment type="caution">
    <text evidence="1">The sequence shown here is derived from an EMBL/GenBank/DDBJ whole genome shotgun (WGS) entry which is preliminary data.</text>
</comment>
<dbReference type="AlphaFoldDB" id="K2FBA7"/>
<proteinExistence type="predicted"/>
<accession>K2FBA7</accession>